<evidence type="ECO:0000313" key="1">
    <source>
        <dbReference type="EMBL" id="PQO32044.1"/>
    </source>
</evidence>
<dbReference type="EMBL" id="PUHY01000012">
    <property type="protein sequence ID" value="PQO32044.1"/>
    <property type="molecule type" value="Genomic_DNA"/>
</dbReference>
<dbReference type="Pfam" id="PF14078">
    <property type="entry name" value="DUF4259"/>
    <property type="match status" value="1"/>
</dbReference>
<comment type="caution">
    <text evidence="1">The sequence shown here is derived from an EMBL/GenBank/DDBJ whole genome shotgun (WGS) entry which is preliminary data.</text>
</comment>
<evidence type="ECO:0000313" key="2">
    <source>
        <dbReference type="Proteomes" id="UP000238322"/>
    </source>
</evidence>
<name>A0A2S8FJE1_9BACT</name>
<organism evidence="1 2">
    <name type="scientific">Blastopirellula marina</name>
    <dbReference type="NCBI Taxonomy" id="124"/>
    <lineage>
        <taxon>Bacteria</taxon>
        <taxon>Pseudomonadati</taxon>
        <taxon>Planctomycetota</taxon>
        <taxon>Planctomycetia</taxon>
        <taxon>Pirellulales</taxon>
        <taxon>Pirellulaceae</taxon>
        <taxon>Blastopirellula</taxon>
    </lineage>
</organism>
<sequence length="149" mass="16551">MRCFASSKGDPCAMGAWGYEIFDNDSACDWQEDLLASDDIVPIQTALLRVTEAEDFVDLDEASQALAACEALAHLRGRPGLQEAPLDELSAWASQHKELPTGPLVPIAKLALERIKTDECELKQLWQDSDEFDKWLATVEDVSRRVEST</sequence>
<reference evidence="1 2" key="1">
    <citation type="submission" date="2018-02" db="EMBL/GenBank/DDBJ databases">
        <title>Comparative genomes isolates from brazilian mangrove.</title>
        <authorList>
            <person name="Araujo J.E."/>
            <person name="Taketani R.G."/>
            <person name="Silva M.C.P."/>
            <person name="Loureco M.V."/>
            <person name="Andreote F.D."/>
        </authorList>
    </citation>
    <scope>NUCLEOTIDE SEQUENCE [LARGE SCALE GENOMIC DNA]</scope>
    <source>
        <strain evidence="1 2">Hex-1 MGV</strain>
    </source>
</reference>
<proteinExistence type="predicted"/>
<gene>
    <name evidence="1" type="ORF">C5Y83_17515</name>
</gene>
<accession>A0A2S8FJE1</accession>
<protein>
    <recommendedName>
        <fullName evidence="3">DUF4259 domain-containing protein</fullName>
    </recommendedName>
</protein>
<dbReference type="AlphaFoldDB" id="A0A2S8FJE1"/>
<dbReference type="InterPro" id="IPR025355">
    <property type="entry name" value="DUF4259"/>
</dbReference>
<evidence type="ECO:0008006" key="3">
    <source>
        <dbReference type="Google" id="ProtNLM"/>
    </source>
</evidence>
<dbReference type="Proteomes" id="UP000238322">
    <property type="component" value="Unassembled WGS sequence"/>
</dbReference>